<dbReference type="AlphaFoldDB" id="A0A238LC12"/>
<name>A0A238LC12_9RHOB</name>
<proteinExistence type="predicted"/>
<evidence type="ECO:0000313" key="2">
    <source>
        <dbReference type="EMBL" id="SMY06486.1"/>
    </source>
</evidence>
<protein>
    <submittedName>
        <fullName evidence="2">META domain protein</fullName>
    </submittedName>
</protein>
<dbReference type="EMBL" id="FXZK01000001">
    <property type="protein sequence ID" value="SMY06486.1"/>
    <property type="molecule type" value="Genomic_DNA"/>
</dbReference>
<keyword evidence="3" id="KW-1185">Reference proteome</keyword>
<dbReference type="InterPro" id="IPR005184">
    <property type="entry name" value="DUF306_Meta_HslJ"/>
</dbReference>
<dbReference type="Proteomes" id="UP000201613">
    <property type="component" value="Unassembled WGS sequence"/>
</dbReference>
<sequence length="126" mass="13276">MRWAVLILALAGCEAVSEPVEPPPEIWRVLSIDGVPFAAPTSFGISPSDGVYLGQGPCNRFQGGVVTAPFPAVILSPPVATRMACPDLAEEARLFDALGRVERMGVSIDAMILSTLDGTEIVLGRI</sequence>
<dbReference type="InterPro" id="IPR038670">
    <property type="entry name" value="HslJ-like_sf"/>
</dbReference>
<evidence type="ECO:0000259" key="1">
    <source>
        <dbReference type="Pfam" id="PF03724"/>
    </source>
</evidence>
<gene>
    <name evidence="2" type="ORF">LOM8899_00611</name>
</gene>
<dbReference type="OrthoDB" id="7777568at2"/>
<dbReference type="RefSeq" id="WP_093990658.1">
    <property type="nucleotide sequence ID" value="NZ_FXZK01000001.1"/>
</dbReference>
<evidence type="ECO:0000313" key="3">
    <source>
        <dbReference type="Proteomes" id="UP000201613"/>
    </source>
</evidence>
<reference evidence="2 3" key="1">
    <citation type="submission" date="2017-05" db="EMBL/GenBank/DDBJ databases">
        <authorList>
            <person name="Song R."/>
            <person name="Chenine A.L."/>
            <person name="Ruprecht R.M."/>
        </authorList>
    </citation>
    <scope>NUCLEOTIDE SEQUENCE [LARGE SCALE GENOMIC DNA]</scope>
    <source>
        <strain evidence="2 3">CECT 8899</strain>
    </source>
</reference>
<dbReference type="Pfam" id="PF03724">
    <property type="entry name" value="META"/>
    <property type="match status" value="1"/>
</dbReference>
<dbReference type="Gene3D" id="2.40.128.270">
    <property type="match status" value="1"/>
</dbReference>
<feature type="domain" description="DUF306" evidence="1">
    <location>
        <begin position="26"/>
        <end position="121"/>
    </location>
</feature>
<organism evidence="2 3">
    <name type="scientific">Flavimaricola marinus</name>
    <dbReference type="NCBI Taxonomy" id="1819565"/>
    <lineage>
        <taxon>Bacteria</taxon>
        <taxon>Pseudomonadati</taxon>
        <taxon>Pseudomonadota</taxon>
        <taxon>Alphaproteobacteria</taxon>
        <taxon>Rhodobacterales</taxon>
        <taxon>Paracoccaceae</taxon>
        <taxon>Flavimaricola</taxon>
    </lineage>
</organism>
<accession>A0A238LC12</accession>